<dbReference type="OrthoDB" id="10413847at2759"/>
<feature type="compositionally biased region" description="Polar residues" evidence="1">
    <location>
        <begin position="48"/>
        <end position="58"/>
    </location>
</feature>
<protein>
    <submittedName>
        <fullName evidence="2">Uncharacterized protein</fullName>
    </submittedName>
</protein>
<dbReference type="AlphaFoldDB" id="A0A6J8DHR5"/>
<evidence type="ECO:0000313" key="3">
    <source>
        <dbReference type="Proteomes" id="UP000507470"/>
    </source>
</evidence>
<feature type="region of interest" description="Disordered" evidence="1">
    <location>
        <begin position="37"/>
        <end position="234"/>
    </location>
</feature>
<evidence type="ECO:0000256" key="1">
    <source>
        <dbReference type="SAM" id="MobiDB-lite"/>
    </source>
</evidence>
<feature type="compositionally biased region" description="Polar residues" evidence="1">
    <location>
        <begin position="272"/>
        <end position="285"/>
    </location>
</feature>
<evidence type="ECO:0000313" key="2">
    <source>
        <dbReference type="EMBL" id="CAC5407639.1"/>
    </source>
</evidence>
<feature type="compositionally biased region" description="Basic and acidic residues" evidence="1">
    <location>
        <begin position="179"/>
        <end position="190"/>
    </location>
</feature>
<reference evidence="2 3" key="1">
    <citation type="submission" date="2020-06" db="EMBL/GenBank/DDBJ databases">
        <authorList>
            <person name="Li R."/>
            <person name="Bekaert M."/>
        </authorList>
    </citation>
    <scope>NUCLEOTIDE SEQUENCE [LARGE SCALE GENOMIC DNA]</scope>
    <source>
        <strain evidence="3">wild</strain>
    </source>
</reference>
<dbReference type="Proteomes" id="UP000507470">
    <property type="component" value="Unassembled WGS sequence"/>
</dbReference>
<sequence>MNDKCQMLMKKFDKESKVNKRLSMDYEELMWRMSQSEGSMENLLKVGESQNPGDTSSPVLRRKTVSPVVSEQSPLRSPAYRRSLSSNVGEKSQDKKWKRKSASYLYEEKRTSPSRGSPTYRTHLGSDSLPNSPRTKTSGRNNRMSHSCNDADVFEGPQPLPSPVAPPELSNSLDSDYFTSDKTDSSDKDTSTTISQSEDSISVTIFEKSNGVMSPDTNHEDISEMSHSTDSNGVNSLVWDYEKFDSSCKSMESSRSMESSVASDTILEGNDASDNCTFSNSSTVEDISMPHSPDKGGEIIMSKECTTLDSVVEFSPQNEVEESKGEDVQSKSNSDLPKSKIPSFIGMRESTV</sequence>
<accession>A0A6J8DHR5</accession>
<feature type="compositionally biased region" description="Low complexity" evidence="1">
    <location>
        <begin position="250"/>
        <end position="263"/>
    </location>
</feature>
<keyword evidence="3" id="KW-1185">Reference proteome</keyword>
<gene>
    <name evidence="2" type="ORF">MCOR_41094</name>
</gene>
<proteinExistence type="predicted"/>
<organism evidence="2 3">
    <name type="scientific">Mytilus coruscus</name>
    <name type="common">Sea mussel</name>
    <dbReference type="NCBI Taxonomy" id="42192"/>
    <lineage>
        <taxon>Eukaryota</taxon>
        <taxon>Metazoa</taxon>
        <taxon>Spiralia</taxon>
        <taxon>Lophotrochozoa</taxon>
        <taxon>Mollusca</taxon>
        <taxon>Bivalvia</taxon>
        <taxon>Autobranchia</taxon>
        <taxon>Pteriomorphia</taxon>
        <taxon>Mytilida</taxon>
        <taxon>Mytiloidea</taxon>
        <taxon>Mytilidae</taxon>
        <taxon>Mytilinae</taxon>
        <taxon>Mytilus</taxon>
    </lineage>
</organism>
<feature type="region of interest" description="Disordered" evidence="1">
    <location>
        <begin position="311"/>
        <end position="352"/>
    </location>
</feature>
<dbReference type="EMBL" id="CACVKT020007422">
    <property type="protein sequence ID" value="CAC5407639.1"/>
    <property type="molecule type" value="Genomic_DNA"/>
</dbReference>
<feature type="region of interest" description="Disordered" evidence="1">
    <location>
        <begin position="250"/>
        <end position="298"/>
    </location>
</feature>
<feature type="compositionally biased region" description="Polar residues" evidence="1">
    <location>
        <begin position="128"/>
        <end position="148"/>
    </location>
</feature>
<name>A0A6J8DHR5_MYTCO</name>
<feature type="compositionally biased region" description="Polar residues" evidence="1">
    <location>
        <begin position="225"/>
        <end position="234"/>
    </location>
</feature>